<evidence type="ECO:0000313" key="2">
    <source>
        <dbReference type="Proteomes" id="UP000323105"/>
    </source>
</evidence>
<protein>
    <submittedName>
        <fullName evidence="1">Uncharacterized protein</fullName>
    </submittedName>
</protein>
<dbReference type="RefSeq" id="WP_149356866.1">
    <property type="nucleotide sequence ID" value="NZ_BKBW01000013.1"/>
</dbReference>
<organism evidence="1 2">
    <name type="scientific">Comamonas testosteroni</name>
    <name type="common">Pseudomonas testosteroni</name>
    <dbReference type="NCBI Taxonomy" id="285"/>
    <lineage>
        <taxon>Bacteria</taxon>
        <taxon>Pseudomonadati</taxon>
        <taxon>Pseudomonadota</taxon>
        <taxon>Betaproteobacteria</taxon>
        <taxon>Burkholderiales</taxon>
        <taxon>Comamonadaceae</taxon>
        <taxon>Comamonas</taxon>
    </lineage>
</organism>
<reference evidence="1 2" key="1">
    <citation type="journal article" date="2019" name="Microbiol. Resour. Announc.">
        <title>Draft Genome Sequence of Comamonas testosteroni TA441, a Bacterium That Has a Cryptic Phenol Degradation Gene Cluster.</title>
        <authorList>
            <person name="Arai H."/>
            <person name="Ishii M."/>
        </authorList>
    </citation>
    <scope>NUCLEOTIDE SEQUENCE [LARGE SCALE GENOMIC DNA]</scope>
    <source>
        <strain evidence="1 2">TA441</strain>
    </source>
</reference>
<sequence length="75" mass="7786">MSMTRTATITDVAHSVCTCDGAEGLPVIQTAKIVDFTLRTVIGLNCLSGNVLDINLGNGHILSCTVKKAIGPTDV</sequence>
<dbReference type="Proteomes" id="UP000323105">
    <property type="component" value="Unassembled WGS sequence"/>
</dbReference>
<dbReference type="AlphaFoldDB" id="A0A5A7MIE0"/>
<comment type="caution">
    <text evidence="1">The sequence shown here is derived from an EMBL/GenBank/DDBJ whole genome shotgun (WGS) entry which is preliminary data.</text>
</comment>
<proteinExistence type="predicted"/>
<gene>
    <name evidence="1" type="ORF">CTTA_4457</name>
</gene>
<dbReference type="EMBL" id="BKBW01000013">
    <property type="protein sequence ID" value="GEQ77452.1"/>
    <property type="molecule type" value="Genomic_DNA"/>
</dbReference>
<accession>A0A5A7MIE0</accession>
<evidence type="ECO:0000313" key="1">
    <source>
        <dbReference type="EMBL" id="GEQ77452.1"/>
    </source>
</evidence>
<name>A0A5A7MIE0_COMTE</name>